<dbReference type="GO" id="GO:0004519">
    <property type="term" value="F:endonuclease activity"/>
    <property type="evidence" value="ECO:0007669"/>
    <property type="project" value="UniProtKB-KW"/>
</dbReference>
<proteinExistence type="predicted"/>
<keyword evidence="1" id="KW-0540">Nuclease</keyword>
<gene>
    <name evidence="1" type="ORF">FZO59_16150</name>
</gene>
<dbReference type="RefSeq" id="WP_129035838.1">
    <property type="nucleotide sequence ID" value="NZ_SDDX01000020.1"/>
</dbReference>
<keyword evidence="1" id="KW-0378">Hydrolase</keyword>
<name>A0ABY3P0T6_9ENTR</name>
<accession>A0ABY3P0T6</accession>
<keyword evidence="1" id="KW-0255">Endonuclease</keyword>
<sequence>MVAKLPLPEYNSITVLRTIISEREWYKDFYNSLTNDWVSHVENYLEHHGDPRFITPIDLSLYLSEESVQKEEKKTTDANRHISPKERLREKRKQTLINLYSPDEGKTPYDILEELRRGHNLLFCPCCGEPGKPTTLDHYLPKTIYPELAIIIANLTPMCNECQQNKSSDYFDDNRNKIYIHPYFDPIDQVNLSINIEEPYSTPTFELTILEDGGNNEFYELLKRHINGVKFLERFDEFCRNEYMALLRTMSLERQDAEPDRASRIIRRFKRQHESQSPNRWEAIFYRGILNNTELLDFLDNGHLPNYT</sequence>
<evidence type="ECO:0000313" key="2">
    <source>
        <dbReference type="Proteomes" id="UP000323910"/>
    </source>
</evidence>
<keyword evidence="2" id="KW-1185">Reference proteome</keyword>
<protein>
    <submittedName>
        <fullName evidence="1">HNH endonuclease</fullName>
    </submittedName>
</protein>
<organism evidence="1 2">
    <name type="scientific">Lelliottia nimipressuralis</name>
    <dbReference type="NCBI Taxonomy" id="69220"/>
    <lineage>
        <taxon>Bacteria</taxon>
        <taxon>Pseudomonadati</taxon>
        <taxon>Pseudomonadota</taxon>
        <taxon>Gammaproteobacteria</taxon>
        <taxon>Enterobacterales</taxon>
        <taxon>Enterobacteriaceae</taxon>
        <taxon>Lelliottia</taxon>
    </lineage>
</organism>
<dbReference type="Proteomes" id="UP000323910">
    <property type="component" value="Unassembled WGS sequence"/>
</dbReference>
<dbReference type="Gene3D" id="1.10.30.50">
    <property type="match status" value="1"/>
</dbReference>
<comment type="caution">
    <text evidence="1">The sequence shown here is derived from an EMBL/GenBank/DDBJ whole genome shotgun (WGS) entry which is preliminary data.</text>
</comment>
<dbReference type="EMBL" id="VTFR01000007">
    <property type="protein sequence ID" value="TYT32056.1"/>
    <property type="molecule type" value="Genomic_DNA"/>
</dbReference>
<reference evidence="1 2" key="1">
    <citation type="submission" date="2019-08" db="EMBL/GenBank/DDBJ databases">
        <title>The draft genome of Lelliottia nimipressuralis strain CICC 24156.</title>
        <authorList>
            <person name="Wu W."/>
            <person name="Feng Y."/>
            <person name="Zong Z."/>
        </authorList>
    </citation>
    <scope>NUCLEOTIDE SEQUENCE [LARGE SCALE GENOMIC DNA]</scope>
    <source>
        <strain evidence="1 2">CICC 24156</strain>
    </source>
</reference>
<evidence type="ECO:0000313" key="1">
    <source>
        <dbReference type="EMBL" id="TYT32056.1"/>
    </source>
</evidence>